<evidence type="ECO:0000313" key="11">
    <source>
        <dbReference type="Proteomes" id="UP000235777"/>
    </source>
</evidence>
<sequence length="291" mass="31187">MSEKRTEIAARVATARQLEAVVTAMRGVAAARANEAHAQLAGIREAAATVGAAIGDALAIGGHERTGERDMPVSAGGRHIVIVLSAEQGFVGAFNELIVERAAHCAIAPVPPCEFLIAGTRGAMLGEQYGLPVAWSTAMASRACDVPRLAKHITDALYECLQAGHSSEVKYVSLVHAAPGFASRLEIVEHRLLPFDYGRFEMAPRALPPLHTLPAMRLLTGLAQWYVFVELCEAAMLSFAAENEARVRAMTAARSNIATKIDELSRSYRRARQDEITSDILELATGTLCTV</sequence>
<evidence type="ECO:0000256" key="1">
    <source>
        <dbReference type="ARBA" id="ARBA00003456"/>
    </source>
</evidence>
<keyword evidence="11" id="KW-1185">Reference proteome</keyword>
<dbReference type="Pfam" id="PF00231">
    <property type="entry name" value="ATP-synt"/>
    <property type="match status" value="1"/>
</dbReference>
<dbReference type="Proteomes" id="UP000235777">
    <property type="component" value="Unassembled WGS sequence"/>
</dbReference>
<dbReference type="PRINTS" id="PR00126">
    <property type="entry name" value="ATPASEGAMMA"/>
</dbReference>
<keyword evidence="6" id="KW-0406">Ion transport</keyword>
<dbReference type="Gene3D" id="1.10.287.80">
    <property type="entry name" value="ATP synthase, gamma subunit, helix hairpin domain"/>
    <property type="match status" value="1"/>
</dbReference>
<keyword evidence="9" id="KW-0066">ATP synthesis</keyword>
<reference evidence="10 11" key="1">
    <citation type="submission" date="2018-01" db="EMBL/GenBank/DDBJ databases">
        <title>Whole genome analyses suggest that Burkholderia sensu lato contains two further novel genera in the rhizoxinica-symbiotica group Mycetohabitans gen. nov., and Trinickia gen. nov.: implications for the evolution of diazotrophy and nodulation in the Burkholderiaceae.</title>
        <authorList>
            <person name="Estrada-de los Santos P."/>
            <person name="Palmer M."/>
            <person name="Chavez-Ramirez B."/>
            <person name="Beukes C."/>
            <person name="Steenkamp E.T."/>
            <person name="Hirsch A.M."/>
            <person name="Manyaka P."/>
            <person name="Maluk M."/>
            <person name="Lafos M."/>
            <person name="Crook M."/>
            <person name="Gross E."/>
            <person name="Simon M.F."/>
            <person name="Bueno dos Reis Junior F."/>
            <person name="Poole P.S."/>
            <person name="Venter S.N."/>
            <person name="James E.K."/>
        </authorList>
    </citation>
    <scope>NUCLEOTIDE SEQUENCE [LARGE SCALE GENOMIC DNA]</scope>
    <source>
        <strain evidence="10 11">JPY 581</strain>
    </source>
</reference>
<evidence type="ECO:0000313" key="10">
    <source>
        <dbReference type="EMBL" id="PMS36667.1"/>
    </source>
</evidence>
<dbReference type="Gene3D" id="3.40.1380.10">
    <property type="match status" value="1"/>
</dbReference>
<name>A0A2N7X4X2_9BURK</name>
<dbReference type="EMBL" id="PNYC01000006">
    <property type="protein sequence ID" value="PMS36667.1"/>
    <property type="molecule type" value="Genomic_DNA"/>
</dbReference>
<organism evidence="10 11">
    <name type="scientific">Trinickia symbiotica</name>
    <dbReference type="NCBI Taxonomy" id="863227"/>
    <lineage>
        <taxon>Bacteria</taxon>
        <taxon>Pseudomonadati</taxon>
        <taxon>Pseudomonadota</taxon>
        <taxon>Betaproteobacteria</taxon>
        <taxon>Burkholderiales</taxon>
        <taxon>Burkholderiaceae</taxon>
        <taxon>Trinickia</taxon>
    </lineage>
</organism>
<dbReference type="GO" id="GO:0045259">
    <property type="term" value="C:proton-transporting ATP synthase complex"/>
    <property type="evidence" value="ECO:0007669"/>
    <property type="project" value="UniProtKB-KW"/>
</dbReference>
<protein>
    <recommendedName>
        <fullName evidence="12">F0F1 ATP synthase subunit gamma</fullName>
    </recommendedName>
</protein>
<evidence type="ECO:0000256" key="9">
    <source>
        <dbReference type="ARBA" id="ARBA00023310"/>
    </source>
</evidence>
<dbReference type="SUPFAM" id="SSF52943">
    <property type="entry name" value="ATP synthase (F1-ATPase), gamma subunit"/>
    <property type="match status" value="1"/>
</dbReference>
<evidence type="ECO:0000256" key="8">
    <source>
        <dbReference type="ARBA" id="ARBA00023196"/>
    </source>
</evidence>
<evidence type="ECO:0000256" key="2">
    <source>
        <dbReference type="ARBA" id="ARBA00004170"/>
    </source>
</evidence>
<dbReference type="RefSeq" id="WP_102606905.1">
    <property type="nucleotide sequence ID" value="NZ_PNYC01000006.1"/>
</dbReference>
<proteinExistence type="inferred from homology"/>
<dbReference type="InterPro" id="IPR035968">
    <property type="entry name" value="ATP_synth_F1_ATPase_gsu"/>
</dbReference>
<evidence type="ECO:0000256" key="5">
    <source>
        <dbReference type="ARBA" id="ARBA00022781"/>
    </source>
</evidence>
<keyword evidence="4" id="KW-0813">Transport</keyword>
<comment type="similarity">
    <text evidence="3">Belongs to the ATPase gamma chain family.</text>
</comment>
<comment type="caution">
    <text evidence="10">The sequence shown here is derived from an EMBL/GenBank/DDBJ whole genome shotgun (WGS) entry which is preliminary data.</text>
</comment>
<comment type="subcellular location">
    <subcellularLocation>
        <location evidence="2">Membrane</location>
        <topology evidence="2">Peripheral membrane protein</topology>
    </subcellularLocation>
</comment>
<dbReference type="GO" id="GO:0046933">
    <property type="term" value="F:proton-transporting ATP synthase activity, rotational mechanism"/>
    <property type="evidence" value="ECO:0007669"/>
    <property type="project" value="InterPro"/>
</dbReference>
<evidence type="ECO:0008006" key="12">
    <source>
        <dbReference type="Google" id="ProtNLM"/>
    </source>
</evidence>
<keyword evidence="5" id="KW-0375">Hydrogen ion transport</keyword>
<evidence type="ECO:0000256" key="4">
    <source>
        <dbReference type="ARBA" id="ARBA00022448"/>
    </source>
</evidence>
<comment type="function">
    <text evidence="1">Produces ATP from ADP in the presence of a proton gradient across the membrane. The gamma chain is believed to be important in regulating ATPase activity and the flow of protons through the CF(0) complex.</text>
</comment>
<dbReference type="InterPro" id="IPR000131">
    <property type="entry name" value="ATP_synth_F1_gsu"/>
</dbReference>
<accession>A0A2N7X4X2</accession>
<keyword evidence="8" id="KW-0139">CF(1)</keyword>
<evidence type="ECO:0000256" key="6">
    <source>
        <dbReference type="ARBA" id="ARBA00023065"/>
    </source>
</evidence>
<keyword evidence="7" id="KW-0472">Membrane</keyword>
<dbReference type="AlphaFoldDB" id="A0A2N7X4X2"/>
<gene>
    <name evidence="10" type="ORF">C0Z20_11230</name>
</gene>
<evidence type="ECO:0000256" key="7">
    <source>
        <dbReference type="ARBA" id="ARBA00023136"/>
    </source>
</evidence>
<evidence type="ECO:0000256" key="3">
    <source>
        <dbReference type="ARBA" id="ARBA00007681"/>
    </source>
</evidence>